<proteinExistence type="inferred from homology"/>
<organism evidence="9">
    <name type="scientific">Salix viminalis</name>
    <name type="common">Common osier</name>
    <name type="synonym">Basket willow</name>
    <dbReference type="NCBI Taxonomy" id="40686"/>
    <lineage>
        <taxon>Eukaryota</taxon>
        <taxon>Viridiplantae</taxon>
        <taxon>Streptophyta</taxon>
        <taxon>Embryophyta</taxon>
        <taxon>Tracheophyta</taxon>
        <taxon>Spermatophyta</taxon>
        <taxon>Magnoliopsida</taxon>
        <taxon>eudicotyledons</taxon>
        <taxon>Gunneridae</taxon>
        <taxon>Pentapetalae</taxon>
        <taxon>rosids</taxon>
        <taxon>fabids</taxon>
        <taxon>Malpighiales</taxon>
        <taxon>Salicaceae</taxon>
        <taxon>Saliceae</taxon>
        <taxon>Salix</taxon>
    </lineage>
</organism>
<evidence type="ECO:0000313" key="9">
    <source>
        <dbReference type="EMBL" id="VFU38628.1"/>
    </source>
</evidence>
<name>A0A6N2LCG0_SALVM</name>
<dbReference type="InterPro" id="IPR004152">
    <property type="entry name" value="GAT_dom"/>
</dbReference>
<keyword evidence="5" id="KW-0472">Membrane</keyword>
<dbReference type="Pfam" id="PF03127">
    <property type="entry name" value="GAT"/>
    <property type="match status" value="1"/>
</dbReference>
<dbReference type="Gene3D" id="1.25.40.90">
    <property type="match status" value="1"/>
</dbReference>
<dbReference type="GO" id="GO:0043328">
    <property type="term" value="P:protein transport to vacuole involved in ubiquitin-dependent protein catabolic process via the multivesicular body sorting pathway"/>
    <property type="evidence" value="ECO:0007669"/>
    <property type="project" value="InterPro"/>
</dbReference>
<dbReference type="InterPro" id="IPR038425">
    <property type="entry name" value="GAT_sf"/>
</dbReference>
<dbReference type="GO" id="GO:0005737">
    <property type="term" value="C:cytoplasm"/>
    <property type="evidence" value="ECO:0007669"/>
    <property type="project" value="UniProtKB-ARBA"/>
</dbReference>
<dbReference type="InterPro" id="IPR008942">
    <property type="entry name" value="ENTH_VHS"/>
</dbReference>
<dbReference type="PANTHER" id="PTHR46646">
    <property type="entry name" value="TOM1-LIKE PROTEIN 1"/>
    <property type="match status" value="1"/>
</dbReference>
<protein>
    <recommendedName>
        <fullName evidence="10">VHS domain-containing protein</fullName>
    </recommendedName>
</protein>
<comment type="subcellular location">
    <subcellularLocation>
        <location evidence="1">Membrane</location>
        <topology evidence="1">Peripheral membrane protein</topology>
    </subcellularLocation>
</comment>
<dbReference type="PROSITE" id="PS50179">
    <property type="entry name" value="VHS"/>
    <property type="match status" value="1"/>
</dbReference>
<keyword evidence="3" id="KW-0813">Transport</keyword>
<gene>
    <name evidence="9" type="ORF">SVIM_LOCUS211724</name>
</gene>
<feature type="domain" description="GAT" evidence="8">
    <location>
        <begin position="223"/>
        <end position="310"/>
    </location>
</feature>
<dbReference type="GO" id="GO:0016020">
    <property type="term" value="C:membrane"/>
    <property type="evidence" value="ECO:0007669"/>
    <property type="project" value="UniProtKB-SubCell"/>
</dbReference>
<feature type="compositionally biased region" description="Basic and acidic residues" evidence="6">
    <location>
        <begin position="356"/>
        <end position="403"/>
    </location>
</feature>
<dbReference type="Pfam" id="PF00790">
    <property type="entry name" value="VHS"/>
    <property type="match status" value="1"/>
</dbReference>
<evidence type="ECO:0000256" key="3">
    <source>
        <dbReference type="ARBA" id="ARBA00022448"/>
    </source>
</evidence>
<keyword evidence="4" id="KW-0653">Protein transport</keyword>
<dbReference type="EMBL" id="CAADRP010001446">
    <property type="protein sequence ID" value="VFU38628.1"/>
    <property type="molecule type" value="Genomic_DNA"/>
</dbReference>
<sequence>MDKLKLSEWGERLKTGGAQMSRLVSDKVKEILQTPTPESKMVDEATLETMEEPNWGLNLRVCSMINSQEFSGTEIVKAIKRKISGRNVVSQRLSLDLLETCTSNCEKVFSEVASEKVLDEMVRMIENPQTDQGNRDRALQLIRAWGESEDLEYLPVFHQTYMSLKERSLPPPPVEDGSSFPAQYSLESYVHQEPSSPLGSYPIPDTGLHGADRSTISYDFGGLSIEEKNETIVTTRNSLELLSSILNAETEPKPIKEDLTVSLLDKCKQSQSVIQRIIESTTDDEAMLFEALNLHDELQQVILRYNELEAGIKSSEQLPQSSDNTGANILPAQVEPHNETRIADPPTGAAQVGPHNETKIEDPTREGPARLGPHNETKTGDTQKAEGAELSSERKIDEREFSS</sequence>
<evidence type="ECO:0000256" key="1">
    <source>
        <dbReference type="ARBA" id="ARBA00004170"/>
    </source>
</evidence>
<reference evidence="9" key="1">
    <citation type="submission" date="2019-03" db="EMBL/GenBank/DDBJ databases">
        <authorList>
            <person name="Mank J."/>
            <person name="Almeida P."/>
        </authorList>
    </citation>
    <scope>NUCLEOTIDE SEQUENCE</scope>
    <source>
        <strain evidence="9">78183</strain>
    </source>
</reference>
<dbReference type="SUPFAM" id="SSF48464">
    <property type="entry name" value="ENTH/VHS domain"/>
    <property type="match status" value="1"/>
</dbReference>
<accession>A0A6N2LCG0</accession>
<evidence type="ECO:0008006" key="10">
    <source>
        <dbReference type="Google" id="ProtNLM"/>
    </source>
</evidence>
<evidence type="ECO:0000259" key="7">
    <source>
        <dbReference type="PROSITE" id="PS50179"/>
    </source>
</evidence>
<dbReference type="InterPro" id="IPR002014">
    <property type="entry name" value="VHS_dom"/>
</dbReference>
<dbReference type="Gene3D" id="1.20.58.160">
    <property type="match status" value="1"/>
</dbReference>
<dbReference type="PANTHER" id="PTHR46646:SF5">
    <property type="entry name" value="TOM1-LIKE PROTEIN 2"/>
    <property type="match status" value="1"/>
</dbReference>
<evidence type="ECO:0000256" key="5">
    <source>
        <dbReference type="ARBA" id="ARBA00023136"/>
    </source>
</evidence>
<dbReference type="InterPro" id="IPR044836">
    <property type="entry name" value="TOL_plant"/>
</dbReference>
<feature type="region of interest" description="Disordered" evidence="6">
    <location>
        <begin position="339"/>
        <end position="403"/>
    </location>
</feature>
<dbReference type="PROSITE" id="PS50909">
    <property type="entry name" value="GAT"/>
    <property type="match status" value="1"/>
</dbReference>
<dbReference type="SMART" id="SM00288">
    <property type="entry name" value="VHS"/>
    <property type="match status" value="1"/>
</dbReference>
<dbReference type="CDD" id="cd03561">
    <property type="entry name" value="VHS"/>
    <property type="match status" value="1"/>
</dbReference>
<feature type="domain" description="VHS" evidence="7">
    <location>
        <begin position="45"/>
        <end position="172"/>
    </location>
</feature>
<comment type="similarity">
    <text evidence="2">Belongs to the TOM1 family.</text>
</comment>
<dbReference type="GO" id="GO:0035091">
    <property type="term" value="F:phosphatidylinositol binding"/>
    <property type="evidence" value="ECO:0007669"/>
    <property type="project" value="InterPro"/>
</dbReference>
<evidence type="ECO:0000256" key="6">
    <source>
        <dbReference type="SAM" id="MobiDB-lite"/>
    </source>
</evidence>
<dbReference type="SUPFAM" id="SSF89009">
    <property type="entry name" value="GAT-like domain"/>
    <property type="match status" value="1"/>
</dbReference>
<dbReference type="GO" id="GO:0043130">
    <property type="term" value="F:ubiquitin binding"/>
    <property type="evidence" value="ECO:0007669"/>
    <property type="project" value="InterPro"/>
</dbReference>
<evidence type="ECO:0000259" key="8">
    <source>
        <dbReference type="PROSITE" id="PS50909"/>
    </source>
</evidence>
<evidence type="ECO:0000256" key="4">
    <source>
        <dbReference type="ARBA" id="ARBA00022927"/>
    </source>
</evidence>
<evidence type="ECO:0000256" key="2">
    <source>
        <dbReference type="ARBA" id="ARBA00007708"/>
    </source>
</evidence>
<dbReference type="AlphaFoldDB" id="A0A6N2LCG0"/>